<dbReference type="AlphaFoldDB" id="A0A0P5Y0Y1"/>
<proteinExistence type="predicted"/>
<dbReference type="Proteomes" id="UP000076858">
    <property type="component" value="Unassembled WGS sequence"/>
</dbReference>
<evidence type="ECO:0000313" key="1">
    <source>
        <dbReference type="EMBL" id="KZS06754.1"/>
    </source>
</evidence>
<organism evidence="1 2">
    <name type="scientific">Daphnia magna</name>
    <dbReference type="NCBI Taxonomy" id="35525"/>
    <lineage>
        <taxon>Eukaryota</taxon>
        <taxon>Metazoa</taxon>
        <taxon>Ecdysozoa</taxon>
        <taxon>Arthropoda</taxon>
        <taxon>Crustacea</taxon>
        <taxon>Branchiopoda</taxon>
        <taxon>Diplostraca</taxon>
        <taxon>Cladocera</taxon>
        <taxon>Anomopoda</taxon>
        <taxon>Daphniidae</taxon>
        <taxon>Daphnia</taxon>
    </lineage>
</organism>
<sequence length="61" mass="7115">MDFEVSYMWYYVLNDIFAKPLIDVTLKNSMEGSSFMICYRPSMLCSNWICSLVRNLEMGSA</sequence>
<reference evidence="1 2" key="1">
    <citation type="submission" date="2016-03" db="EMBL/GenBank/DDBJ databases">
        <title>EvidentialGene: Evidence-directed Construction of Genes on Genomes.</title>
        <authorList>
            <person name="Gilbert D.G."/>
            <person name="Choi J.-H."/>
            <person name="Mockaitis K."/>
            <person name="Colbourne J."/>
            <person name="Pfrender M."/>
        </authorList>
    </citation>
    <scope>NUCLEOTIDE SEQUENCE [LARGE SCALE GENOMIC DNA]</scope>
    <source>
        <strain evidence="1 2">Xinb3</strain>
        <tissue evidence="1">Complete organism</tissue>
    </source>
</reference>
<keyword evidence="2" id="KW-1185">Reference proteome</keyword>
<dbReference type="EMBL" id="LRGB01002625">
    <property type="protein sequence ID" value="KZS06754.1"/>
    <property type="molecule type" value="Genomic_DNA"/>
</dbReference>
<comment type="caution">
    <text evidence="1">The sequence shown here is derived from an EMBL/GenBank/DDBJ whole genome shotgun (WGS) entry which is preliminary data.</text>
</comment>
<protein>
    <submittedName>
        <fullName evidence="1">Uncharacterized protein</fullName>
    </submittedName>
</protein>
<name>A0A0P5Y0Y1_9CRUS</name>
<gene>
    <name evidence="1" type="ORF">APZ42_029702</name>
</gene>
<accession>A0A0P5Y0Y1</accession>
<evidence type="ECO:0000313" key="2">
    <source>
        <dbReference type="Proteomes" id="UP000076858"/>
    </source>
</evidence>